<dbReference type="HOGENOM" id="CLU_2331540_0_0_6"/>
<keyword evidence="2" id="KW-1185">Reference proteome</keyword>
<dbReference type="STRING" id="1348114.OM33_01030"/>
<dbReference type="Proteomes" id="UP000030341">
    <property type="component" value="Chromosome 1"/>
</dbReference>
<gene>
    <name evidence="1" type="ORF">OM33_01030</name>
</gene>
<evidence type="ECO:0000313" key="2">
    <source>
        <dbReference type="Proteomes" id="UP000030341"/>
    </source>
</evidence>
<name>A0A0A7ECY4_9GAMM</name>
<dbReference type="Pfam" id="PF12305">
    <property type="entry name" value="DUF3630"/>
    <property type="match status" value="1"/>
</dbReference>
<accession>A0A0A7ECY4</accession>
<reference evidence="1 2" key="1">
    <citation type="submission" date="2014-11" db="EMBL/GenBank/DDBJ databases">
        <title>Complete Genome Sequence of Pseudoalteromonas sp. Strain OCN003 Isolated from Kaneohe Bay, Oahu, Hawaii.</title>
        <authorList>
            <person name="Beurmann S."/>
            <person name="Videau P."/>
            <person name="Ushijima B."/>
            <person name="Smith A.M."/>
            <person name="Aeby G.S."/>
            <person name="Callahan S.M."/>
            <person name="Belcaid M."/>
        </authorList>
    </citation>
    <scope>NUCLEOTIDE SEQUENCE [LARGE SCALE GENOMIC DNA]</scope>
    <source>
        <strain evidence="1 2">OCN003</strain>
    </source>
</reference>
<organism evidence="1 2">
    <name type="scientific">Pseudoalteromonas piratica</name>
    <dbReference type="NCBI Taxonomy" id="1348114"/>
    <lineage>
        <taxon>Bacteria</taxon>
        <taxon>Pseudomonadati</taxon>
        <taxon>Pseudomonadota</taxon>
        <taxon>Gammaproteobacteria</taxon>
        <taxon>Alteromonadales</taxon>
        <taxon>Pseudoalteromonadaceae</taxon>
        <taxon>Pseudoalteromonas</taxon>
    </lineage>
</organism>
<dbReference type="EMBL" id="CP009888">
    <property type="protein sequence ID" value="AIY63897.1"/>
    <property type="molecule type" value="Genomic_DNA"/>
</dbReference>
<dbReference type="AlphaFoldDB" id="A0A0A7ECY4"/>
<dbReference type="RefSeq" id="WP_038637587.1">
    <property type="nucleotide sequence ID" value="NZ_CP009888.1"/>
</dbReference>
<proteinExistence type="predicted"/>
<dbReference type="OrthoDB" id="6389032at2"/>
<evidence type="ECO:0000313" key="1">
    <source>
        <dbReference type="EMBL" id="AIY63897.1"/>
    </source>
</evidence>
<dbReference type="InterPro" id="IPR022080">
    <property type="entry name" value="DUF3630"/>
</dbReference>
<evidence type="ECO:0008006" key="3">
    <source>
        <dbReference type="Google" id="ProtNLM"/>
    </source>
</evidence>
<protein>
    <recommendedName>
        <fullName evidence="3">DUF3630 domain-containing protein</fullName>
    </recommendedName>
</protein>
<dbReference type="eggNOG" id="ENOG5032ZZ2">
    <property type="taxonomic scope" value="Bacteria"/>
</dbReference>
<dbReference type="KEGG" id="pseo:OM33_01030"/>
<sequence length="91" mass="10795">MTTKKLFSDHILITPVELPDDEEFELWATIYLHNDAISSLEFEQGADRHLMRFKFKNTPFNLNFEHYSQSIWINCDSQQDLNLLPELYSSL</sequence>